<keyword evidence="6 15" id="KW-0460">Magnesium</keyword>
<dbReference type="FunFam" id="3.50.30.80:FF:000001">
    <property type="entry name" value="Dihydroxy-acid dehydratase"/>
    <property type="match status" value="1"/>
</dbReference>
<comment type="catalytic activity">
    <reaction evidence="15">
        <text>(2R,3R)-2,3-dihydroxy-3-methylpentanoate = (S)-3-methyl-2-oxopentanoate + H2O</text>
        <dbReference type="Rhea" id="RHEA:27694"/>
        <dbReference type="ChEBI" id="CHEBI:15377"/>
        <dbReference type="ChEBI" id="CHEBI:35146"/>
        <dbReference type="ChEBI" id="CHEBI:49258"/>
        <dbReference type="EC" id="4.2.1.9"/>
    </reaction>
</comment>
<keyword evidence="10 15" id="KW-0100">Branched-chain amino acid biosynthesis</keyword>
<keyword evidence="4 15" id="KW-0001">2Fe-2S</keyword>
<comment type="subunit">
    <text evidence="15">Homodimer.</text>
</comment>
<dbReference type="InterPro" id="IPR004404">
    <property type="entry name" value="DihydroxyA_deHydtase"/>
</dbReference>
<evidence type="ECO:0000256" key="3">
    <source>
        <dbReference type="ARBA" id="ARBA00022605"/>
    </source>
</evidence>
<feature type="binding site" evidence="15">
    <location>
        <position position="444"/>
    </location>
    <ligand>
        <name>Mg(2+)</name>
        <dbReference type="ChEBI" id="CHEBI:18420"/>
    </ligand>
</feature>
<feature type="domain" description="Dihydroxy-acid/6-phosphogluconate dehydratase C-terminal" evidence="17">
    <location>
        <begin position="361"/>
        <end position="550"/>
    </location>
</feature>
<dbReference type="HAMAP" id="MF_00012">
    <property type="entry name" value="IlvD"/>
    <property type="match status" value="1"/>
</dbReference>
<proteinExistence type="inferred from homology"/>
<evidence type="ECO:0000256" key="7">
    <source>
        <dbReference type="ARBA" id="ARBA00023004"/>
    </source>
</evidence>
<evidence type="ECO:0000256" key="8">
    <source>
        <dbReference type="ARBA" id="ARBA00023014"/>
    </source>
</evidence>
<dbReference type="Proteomes" id="UP000029859">
    <property type="component" value="Unassembled WGS sequence"/>
</dbReference>
<dbReference type="InterPro" id="IPR020558">
    <property type="entry name" value="DiOHA_6PGluconate_deHydtase_CS"/>
</dbReference>
<evidence type="ECO:0000313" key="18">
    <source>
        <dbReference type="EMBL" id="KGK99322.1"/>
    </source>
</evidence>
<dbReference type="RefSeq" id="WP_048193725.1">
    <property type="nucleotide sequence ID" value="NZ_CAAGSM010000006.1"/>
</dbReference>
<evidence type="ECO:0000256" key="6">
    <source>
        <dbReference type="ARBA" id="ARBA00022842"/>
    </source>
</evidence>
<sequence length="553" mass="59253">MRSDNTKKGDARAPNRSLLKAIGVTDSEMKKPFIAVVNSWTEFIPGHIHLDKVAEAVKAGIRNAGGVPFEFHTIGICDGIAMGHEGMKYSLPSREAIEDTIEIMIQGQQMDGMVMVTSCDKITPGHLMAAGRLDIPTMVVTGGPMLPGYVDDKYTDLVSVFEGVGSCQSGAVSSEKLKQLEDMCCCGAGSCAGMFTANTMACMTEALGLSLPGCATAHAVDAKKMRMAKDTGERLVELVKEGVTARQIVTEKSFENAIMVDLAVGGSTNTTLHLPAIAHEFGIELPLEKFDELSKTTPHLIGLRPGGENFMLDFERAGGVHAIMKRLKTKLNLDEKTITGKTVGENVDEFMIYNPKLNARIITTLEAPLHEEGGIAVLKGNLAPDGAVVKQAAVDEKMLRHTGPARVFDSEEDAMSTIMKGGIKSGDVVVIRYEGPKGGPGMREMLSPTSAIAGMGLIDSVALITDGRFSGGTRGPCIGHISPEAYEGGPIGLIKEGDIIEIDMPGRKLELNVSDEELEKRRADFKPVEKEVTGYLSRYRKTVSSANRGAIRD</sequence>
<dbReference type="InterPro" id="IPR000581">
    <property type="entry name" value="ILV_EDD_N"/>
</dbReference>
<comment type="caution">
    <text evidence="18">The sequence shown here is derived from an EMBL/GenBank/DDBJ whole genome shotgun (WGS) entry which is preliminary data.</text>
</comment>
<keyword evidence="5 15" id="KW-0479">Metal-binding</keyword>
<evidence type="ECO:0000256" key="13">
    <source>
        <dbReference type="ARBA" id="ARBA00029437"/>
    </source>
</evidence>
<feature type="binding site" evidence="15">
    <location>
        <position position="78"/>
    </location>
    <ligand>
        <name>Mg(2+)</name>
        <dbReference type="ChEBI" id="CHEBI:18420"/>
    </ligand>
</feature>
<reference evidence="18 19" key="1">
    <citation type="submission" date="2014-09" db="EMBL/GenBank/DDBJ databases">
        <title>Draft genome sequence of an obligately methylotrophic methanogen, Methanococcoides methylutens, isolated from marine sediment.</title>
        <authorList>
            <person name="Guan Y."/>
            <person name="Ngugi D.K."/>
            <person name="Blom J."/>
            <person name="Ali S."/>
            <person name="Ferry J.G."/>
            <person name="Stingl U."/>
        </authorList>
    </citation>
    <scope>NUCLEOTIDE SEQUENCE [LARGE SCALE GENOMIC DNA]</scope>
    <source>
        <strain evidence="18 19">DSM 2657</strain>
    </source>
</reference>
<dbReference type="SUPFAM" id="SSF143975">
    <property type="entry name" value="IlvD/EDD N-terminal domain-like"/>
    <property type="match status" value="1"/>
</dbReference>
<dbReference type="GO" id="GO:0051537">
    <property type="term" value="F:2 iron, 2 sulfur cluster binding"/>
    <property type="evidence" value="ECO:0007669"/>
    <property type="project" value="UniProtKB-UniRule"/>
</dbReference>
<gene>
    <name evidence="15" type="primary">ilvD</name>
    <name evidence="18" type="ORF">LI82_04740</name>
</gene>
<comment type="pathway">
    <text evidence="12 15">Amino-acid biosynthesis; L-valine biosynthesis; L-valine from pyruvate: step 3/4.</text>
</comment>
<feature type="domain" description="Dihydroxy-acid/6-phosphogluconate dehydratase N-terminal" evidence="16">
    <location>
        <begin position="31"/>
        <end position="346"/>
    </location>
</feature>
<evidence type="ECO:0000256" key="1">
    <source>
        <dbReference type="ARBA" id="ARBA00001946"/>
    </source>
</evidence>
<dbReference type="InterPro" id="IPR042096">
    <property type="entry name" value="Dihydro-acid_dehy_C"/>
</dbReference>
<feature type="binding site" evidence="15">
    <location>
        <position position="120"/>
    </location>
    <ligand>
        <name>Mg(2+)</name>
        <dbReference type="ChEBI" id="CHEBI:18420"/>
    </ligand>
</feature>
<dbReference type="GO" id="GO:0000287">
    <property type="term" value="F:magnesium ion binding"/>
    <property type="evidence" value="ECO:0007669"/>
    <property type="project" value="UniProtKB-UniRule"/>
</dbReference>
<feature type="active site" description="Proton acceptor" evidence="15">
    <location>
        <position position="470"/>
    </location>
</feature>
<evidence type="ECO:0000256" key="11">
    <source>
        <dbReference type="ARBA" id="ARBA00029304"/>
    </source>
</evidence>
<feature type="modified residue" description="N6-carboxylysine" evidence="15">
    <location>
        <position position="121"/>
    </location>
</feature>
<evidence type="ECO:0000256" key="14">
    <source>
        <dbReference type="ARBA" id="ARBA00029490"/>
    </source>
</evidence>
<dbReference type="EC" id="4.2.1.9" evidence="14 15"/>
<dbReference type="GO" id="GO:0005829">
    <property type="term" value="C:cytosol"/>
    <property type="evidence" value="ECO:0007669"/>
    <property type="project" value="TreeGrafter"/>
</dbReference>
<feature type="binding site" description="via carbamate group" evidence="15">
    <location>
        <position position="121"/>
    </location>
    <ligand>
        <name>Mg(2+)</name>
        <dbReference type="ChEBI" id="CHEBI:18420"/>
    </ligand>
</feature>
<dbReference type="UniPathway" id="UPA00049">
    <property type="reaction ID" value="UER00061"/>
</dbReference>
<accession>A0A099T2H9</accession>
<dbReference type="AlphaFoldDB" id="A0A099T2H9"/>
<evidence type="ECO:0000259" key="17">
    <source>
        <dbReference type="Pfam" id="PF24877"/>
    </source>
</evidence>
<dbReference type="GO" id="GO:0009097">
    <property type="term" value="P:isoleucine biosynthetic process"/>
    <property type="evidence" value="ECO:0007669"/>
    <property type="project" value="UniProtKB-UniRule"/>
</dbReference>
<dbReference type="SUPFAM" id="SSF52016">
    <property type="entry name" value="LeuD/IlvD-like"/>
    <property type="match status" value="1"/>
</dbReference>
<dbReference type="GO" id="GO:0004160">
    <property type="term" value="F:dihydroxy-acid dehydratase activity"/>
    <property type="evidence" value="ECO:0007669"/>
    <property type="project" value="UniProtKB-UniRule"/>
</dbReference>
<dbReference type="PANTHER" id="PTHR43661:SF3">
    <property type="entry name" value="D-XYLONATE DEHYDRATASE YAGF-RELATED"/>
    <property type="match status" value="1"/>
</dbReference>
<dbReference type="PROSITE" id="PS00887">
    <property type="entry name" value="ILVD_EDD_2"/>
    <property type="match status" value="1"/>
</dbReference>
<keyword evidence="19" id="KW-1185">Reference proteome</keyword>
<dbReference type="UniPathway" id="UPA00047">
    <property type="reaction ID" value="UER00057"/>
</dbReference>
<dbReference type="Pfam" id="PF00920">
    <property type="entry name" value="ILVD_EDD_N"/>
    <property type="match status" value="1"/>
</dbReference>
<dbReference type="NCBIfam" id="NF002068">
    <property type="entry name" value="PRK00911.1"/>
    <property type="match status" value="1"/>
</dbReference>
<keyword evidence="7 15" id="KW-0408">Iron</keyword>
<evidence type="ECO:0000256" key="4">
    <source>
        <dbReference type="ARBA" id="ARBA00022714"/>
    </source>
</evidence>
<organism evidence="18 19">
    <name type="scientific">Methanococcoides methylutens</name>
    <dbReference type="NCBI Taxonomy" id="2226"/>
    <lineage>
        <taxon>Archaea</taxon>
        <taxon>Methanobacteriati</taxon>
        <taxon>Methanobacteriota</taxon>
        <taxon>Stenosarchaea group</taxon>
        <taxon>Methanomicrobia</taxon>
        <taxon>Methanosarcinales</taxon>
        <taxon>Methanosarcinaceae</taxon>
        <taxon>Methanococcoides</taxon>
    </lineage>
</organism>
<comment type="cofactor">
    <cofactor evidence="1 15">
        <name>Mg(2+)</name>
        <dbReference type="ChEBI" id="CHEBI:18420"/>
    </cofactor>
</comment>
<dbReference type="Gene3D" id="3.50.30.80">
    <property type="entry name" value="IlvD/EDD C-terminal domain-like"/>
    <property type="match status" value="1"/>
</dbReference>
<dbReference type="PANTHER" id="PTHR43661">
    <property type="entry name" value="D-XYLONATE DEHYDRATASE"/>
    <property type="match status" value="1"/>
</dbReference>
<evidence type="ECO:0000256" key="9">
    <source>
        <dbReference type="ARBA" id="ARBA00023239"/>
    </source>
</evidence>
<evidence type="ECO:0000256" key="15">
    <source>
        <dbReference type="HAMAP-Rule" id="MF_00012"/>
    </source>
</evidence>
<comment type="pathway">
    <text evidence="13 15">Amino-acid biosynthesis; L-isoleucine biosynthesis; L-isoleucine from 2-oxobutanoate: step 3/4.</text>
</comment>
<dbReference type="Pfam" id="PF24877">
    <property type="entry name" value="ILV_EDD_C"/>
    <property type="match status" value="1"/>
</dbReference>
<comment type="similarity">
    <text evidence="2 15">Belongs to the IlvD/Edd family.</text>
</comment>
<dbReference type="NCBIfam" id="TIGR00110">
    <property type="entry name" value="ilvD"/>
    <property type="match status" value="1"/>
</dbReference>
<name>A0A099T2H9_METMT</name>
<evidence type="ECO:0000256" key="5">
    <source>
        <dbReference type="ARBA" id="ARBA00022723"/>
    </source>
</evidence>
<comment type="cofactor">
    <cofactor evidence="15">
        <name>[2Fe-2S] cluster</name>
        <dbReference type="ChEBI" id="CHEBI:190135"/>
    </cofactor>
    <text evidence="15">Binds 1 [2Fe-2S] cluster per subunit. This cluster acts as a Lewis acid cofactor.</text>
</comment>
<dbReference type="GO" id="GO:0009099">
    <property type="term" value="P:L-valine biosynthetic process"/>
    <property type="evidence" value="ECO:0007669"/>
    <property type="project" value="UniProtKB-UniRule"/>
</dbReference>
<evidence type="ECO:0000256" key="10">
    <source>
        <dbReference type="ARBA" id="ARBA00023304"/>
    </source>
</evidence>
<evidence type="ECO:0000313" key="19">
    <source>
        <dbReference type="Proteomes" id="UP000029859"/>
    </source>
</evidence>
<evidence type="ECO:0000256" key="12">
    <source>
        <dbReference type="ARBA" id="ARBA00029436"/>
    </source>
</evidence>
<keyword evidence="8 15" id="KW-0411">Iron-sulfur</keyword>
<keyword evidence="9 15" id="KW-0456">Lyase</keyword>
<dbReference type="InterPro" id="IPR037237">
    <property type="entry name" value="IlvD/EDD_N"/>
</dbReference>
<dbReference type="OrthoDB" id="8674at2157"/>
<comment type="function">
    <text evidence="15">Functions in the biosynthesis of branched-chain amino acids. Catalyzes the dehydration of (2R,3R)-2,3-dihydroxy-3-methylpentanoate (2,3-dihydroxy-3-methylvalerate) into 2-oxo-3-methylpentanoate (2-oxo-3-methylvalerate) and of (2R)-2,3-dihydroxy-3-methylbutanoate (2,3-dihydroxyisovalerate) into 2-oxo-3-methylbutanoate (2-oxoisovalerate), the penultimate precursor to L-isoleucine and L-valine, respectively.</text>
</comment>
<dbReference type="EMBL" id="JRHO01000009">
    <property type="protein sequence ID" value="KGK99322.1"/>
    <property type="molecule type" value="Genomic_DNA"/>
</dbReference>
<comment type="catalytic activity">
    <reaction evidence="11">
        <text>(2R)-2,3-dihydroxy-3-methylbutanoate = 3-methyl-2-oxobutanoate + H2O</text>
        <dbReference type="Rhea" id="RHEA:24809"/>
        <dbReference type="ChEBI" id="CHEBI:11851"/>
        <dbReference type="ChEBI" id="CHEBI:15377"/>
        <dbReference type="ChEBI" id="CHEBI:49072"/>
        <dbReference type="EC" id="4.2.1.9"/>
    </reaction>
    <physiologicalReaction direction="left-to-right" evidence="11">
        <dbReference type="Rhea" id="RHEA:24810"/>
    </physiologicalReaction>
</comment>
<evidence type="ECO:0000256" key="2">
    <source>
        <dbReference type="ARBA" id="ARBA00006486"/>
    </source>
</evidence>
<dbReference type="InterPro" id="IPR056740">
    <property type="entry name" value="ILV_EDD_C"/>
</dbReference>
<protein>
    <recommendedName>
        <fullName evidence="14 15">Dihydroxy-acid dehydratase</fullName>
        <shortName evidence="15">DAD</shortName>
        <ecNumber evidence="14 15">4.2.1.9</ecNumber>
    </recommendedName>
</protein>
<comment type="caution">
    <text evidence="15">Lacks conserved residue(s) required for the propagation of feature annotation.</text>
</comment>
<dbReference type="PROSITE" id="PS00886">
    <property type="entry name" value="ILVD_EDD_1"/>
    <property type="match status" value="1"/>
</dbReference>
<keyword evidence="3 15" id="KW-0028">Amino-acid biosynthesis</keyword>
<evidence type="ECO:0000259" key="16">
    <source>
        <dbReference type="Pfam" id="PF00920"/>
    </source>
</evidence>